<evidence type="ECO:0000313" key="6">
    <source>
        <dbReference type="EMBL" id="AFZ26722.1"/>
    </source>
</evidence>
<dbReference type="InterPro" id="IPR029044">
    <property type="entry name" value="Nucleotide-diphossugar_trans"/>
</dbReference>
<keyword evidence="3 6" id="KW-0808">Transferase</keyword>
<keyword evidence="4" id="KW-0472">Membrane</keyword>
<evidence type="ECO:0000256" key="4">
    <source>
        <dbReference type="SAM" id="Phobius"/>
    </source>
</evidence>
<evidence type="ECO:0000256" key="3">
    <source>
        <dbReference type="ARBA" id="ARBA00022679"/>
    </source>
</evidence>
<keyword evidence="2" id="KW-0328">Glycosyltransferase</keyword>
<dbReference type="InterPro" id="IPR001173">
    <property type="entry name" value="Glyco_trans_2-like"/>
</dbReference>
<gene>
    <name evidence="6" type="ORF">Cylst_4654</name>
</gene>
<dbReference type="STRING" id="56107.Cylst_4654"/>
<feature type="transmembrane region" description="Helical" evidence="4">
    <location>
        <begin position="305"/>
        <end position="327"/>
    </location>
</feature>
<dbReference type="CDD" id="cd02525">
    <property type="entry name" value="Succinoglycan_BP_ExoA"/>
    <property type="match status" value="1"/>
</dbReference>
<feature type="transmembrane region" description="Helical" evidence="4">
    <location>
        <begin position="347"/>
        <end position="373"/>
    </location>
</feature>
<protein>
    <submittedName>
        <fullName evidence="6">Glycosyl transferase</fullName>
    </submittedName>
</protein>
<sequence>MMAKSNMLVEPTAKTFPSVTVAIPTYNEVHYIENLVLGFLRTSYPNLIEIFVADGGSNDGTQEIVKNLSDKDSRVKLIHNPDKIQSAGLNLIISESIGDVFIRIDAHSDYAPDYIERCVEALLESKASNVGGAQRFVAKTSFQAGVALASKSFLGNGGAKYRNPNYTGYAETVYLGCFWKKSLLETQGYDVEASSNEDAKLNLRFKKVFDTTQITNQDAELNQRLIAQNQQAIYIDSKIRAWYYPRKTWKSLFIQYLKYGRGRYLTSTKHKIKSQLRGLLPFVFISTVILLLIVDLLFPKLGLPIEILIVIGLFLPFLESLRVTLAWSKSFNSEIWRGREDKIPSFFSRWLFCGITLLSMPIAHFSGYAYQLFRQKIMRVRNW</sequence>
<dbReference type="SUPFAM" id="SSF53448">
    <property type="entry name" value="Nucleotide-diphospho-sugar transferases"/>
    <property type="match status" value="1"/>
</dbReference>
<evidence type="ECO:0000313" key="7">
    <source>
        <dbReference type="Proteomes" id="UP000010475"/>
    </source>
</evidence>
<dbReference type="OrthoDB" id="396512at2"/>
<dbReference type="KEGG" id="csg:Cylst_4654"/>
<evidence type="ECO:0000256" key="1">
    <source>
        <dbReference type="ARBA" id="ARBA00006739"/>
    </source>
</evidence>
<keyword evidence="4" id="KW-1133">Transmembrane helix</keyword>
<comment type="similarity">
    <text evidence="1">Belongs to the glycosyltransferase 2 family.</text>
</comment>
<evidence type="ECO:0000256" key="2">
    <source>
        <dbReference type="ARBA" id="ARBA00022676"/>
    </source>
</evidence>
<dbReference type="Gene3D" id="3.90.550.10">
    <property type="entry name" value="Spore Coat Polysaccharide Biosynthesis Protein SpsA, Chain A"/>
    <property type="match status" value="1"/>
</dbReference>
<dbReference type="GO" id="GO:0016757">
    <property type="term" value="F:glycosyltransferase activity"/>
    <property type="evidence" value="ECO:0007669"/>
    <property type="project" value="UniProtKB-KW"/>
</dbReference>
<dbReference type="PANTHER" id="PTHR43630">
    <property type="entry name" value="POLY-BETA-1,6-N-ACETYL-D-GLUCOSAMINE SYNTHASE"/>
    <property type="match status" value="1"/>
</dbReference>
<dbReference type="eggNOG" id="COG1215">
    <property type="taxonomic scope" value="Bacteria"/>
</dbReference>
<evidence type="ECO:0000259" key="5">
    <source>
        <dbReference type="Pfam" id="PF00535"/>
    </source>
</evidence>
<dbReference type="PANTHER" id="PTHR43630:SF1">
    <property type="entry name" value="POLY-BETA-1,6-N-ACETYL-D-GLUCOSAMINE SYNTHASE"/>
    <property type="match status" value="1"/>
</dbReference>
<name>K9X4Y9_9NOST</name>
<dbReference type="AlphaFoldDB" id="K9X4Y9"/>
<feature type="transmembrane region" description="Helical" evidence="4">
    <location>
        <begin position="279"/>
        <end position="298"/>
    </location>
</feature>
<dbReference type="Proteomes" id="UP000010475">
    <property type="component" value="Chromosome"/>
</dbReference>
<dbReference type="EMBL" id="CP003642">
    <property type="protein sequence ID" value="AFZ26722.1"/>
    <property type="molecule type" value="Genomic_DNA"/>
</dbReference>
<reference evidence="6 7" key="1">
    <citation type="submission" date="2012-06" db="EMBL/GenBank/DDBJ databases">
        <title>Finished chromosome of genome of Cylindrospermum stagnale PCC 7417.</title>
        <authorList>
            <consortium name="US DOE Joint Genome Institute"/>
            <person name="Gugger M."/>
            <person name="Coursin T."/>
            <person name="Rippka R."/>
            <person name="Tandeau De Marsac N."/>
            <person name="Huntemann M."/>
            <person name="Wei C.-L."/>
            <person name="Han J."/>
            <person name="Detter J.C."/>
            <person name="Han C."/>
            <person name="Tapia R."/>
            <person name="Chen A."/>
            <person name="Kyrpides N."/>
            <person name="Mavromatis K."/>
            <person name="Markowitz V."/>
            <person name="Szeto E."/>
            <person name="Ivanova N."/>
            <person name="Pagani I."/>
            <person name="Pati A."/>
            <person name="Goodwin L."/>
            <person name="Nordberg H.P."/>
            <person name="Cantor M.N."/>
            <person name="Hua S.X."/>
            <person name="Woyke T."/>
            <person name="Kerfeld C.A."/>
        </authorList>
    </citation>
    <scope>NUCLEOTIDE SEQUENCE [LARGE SCALE GENOMIC DNA]</scope>
    <source>
        <strain evidence="6 7">PCC 7417</strain>
    </source>
</reference>
<feature type="domain" description="Glycosyltransferase 2-like" evidence="5">
    <location>
        <begin position="20"/>
        <end position="148"/>
    </location>
</feature>
<dbReference type="HOGENOM" id="CLU_025996_19_0_3"/>
<keyword evidence="4" id="KW-0812">Transmembrane</keyword>
<dbReference type="RefSeq" id="WP_015209960.1">
    <property type="nucleotide sequence ID" value="NC_019757.1"/>
</dbReference>
<dbReference type="Pfam" id="PF00535">
    <property type="entry name" value="Glycos_transf_2"/>
    <property type="match status" value="1"/>
</dbReference>
<accession>K9X4Y9</accession>
<organism evidence="6 7">
    <name type="scientific">Cylindrospermum stagnale PCC 7417</name>
    <dbReference type="NCBI Taxonomy" id="56107"/>
    <lineage>
        <taxon>Bacteria</taxon>
        <taxon>Bacillati</taxon>
        <taxon>Cyanobacteriota</taxon>
        <taxon>Cyanophyceae</taxon>
        <taxon>Nostocales</taxon>
        <taxon>Nostocaceae</taxon>
        <taxon>Cylindrospermum</taxon>
    </lineage>
</organism>
<keyword evidence="7" id="KW-1185">Reference proteome</keyword>
<proteinExistence type="inferred from homology"/>